<reference evidence="3" key="3">
    <citation type="submission" date="2020-11" db="EMBL/GenBank/DDBJ databases">
        <title>Intraspecies plasmid and genomic variation of Mycobacterium kubicae revealed by the complete genome sequences of two clinical isolates.</title>
        <authorList>
            <person name="Hendrix J.R."/>
            <person name="Epperson L.E."/>
            <person name="Honda J.R."/>
            <person name="Strong M."/>
        </authorList>
    </citation>
    <scope>NUCLEOTIDE SEQUENCE</scope>
    <source>
        <strain evidence="3">JCM 13573</strain>
    </source>
</reference>
<proteinExistence type="predicted"/>
<protein>
    <submittedName>
        <fullName evidence="3">Carboxymuconolactone decarboxylase family protein</fullName>
    </submittedName>
</protein>
<dbReference type="InterPro" id="IPR003779">
    <property type="entry name" value="CMD-like"/>
</dbReference>
<name>A0AAX1J573_9MYCO</name>
<dbReference type="InterPro" id="IPR029032">
    <property type="entry name" value="AhpD-like"/>
</dbReference>
<dbReference type="Proteomes" id="UP000663583">
    <property type="component" value="Chromosome"/>
</dbReference>
<dbReference type="GO" id="GO:0051920">
    <property type="term" value="F:peroxiredoxin activity"/>
    <property type="evidence" value="ECO:0007669"/>
    <property type="project" value="InterPro"/>
</dbReference>
<sequence>MKLTNQDAVADLDADFATMAVEVGQHAWGLPELTMREKAFVFLAADLCTHCLGFPLQTHAQMAVSQGVDMPALREAVRHLAPYVGYPTAAEALMALANIEQPQGSASSSPAENSPVELDEDTVLAIAHLDDRFATFYRDQFNSRWGRSELTVRERALATIATDVLNSTLEDSLRLHVRLALNNGAGEEQIRAVVLQVSEFAIDKAWRAFNALNEILAASAA</sequence>
<reference evidence="2" key="2">
    <citation type="submission" date="2020-02" db="EMBL/GenBank/DDBJ databases">
        <authorList>
            <person name="Matsumoto Y."/>
            <person name="Kinjo T."/>
            <person name="Motooka D."/>
            <person name="Nabeya D."/>
            <person name="Jung N."/>
            <person name="Uechi K."/>
            <person name="Horii T."/>
            <person name="Iida T."/>
            <person name="Fujita J."/>
            <person name="Nakamura S."/>
        </authorList>
    </citation>
    <scope>NUCLEOTIDE SEQUENCE</scope>
    <source>
        <strain evidence="2">JCM 13573</strain>
    </source>
</reference>
<evidence type="ECO:0000313" key="2">
    <source>
        <dbReference type="EMBL" id="GFG67398.1"/>
    </source>
</evidence>
<dbReference type="PANTHER" id="PTHR33570:SF2">
    <property type="entry name" value="CARBOXYMUCONOLACTONE DECARBOXYLASE-LIKE DOMAIN-CONTAINING PROTEIN"/>
    <property type="match status" value="1"/>
</dbReference>
<dbReference type="EMBL" id="CP065047">
    <property type="protein sequence ID" value="QPI36635.1"/>
    <property type="molecule type" value="Genomic_DNA"/>
</dbReference>
<dbReference type="RefSeq" id="WP_085074860.1">
    <property type="nucleotide sequence ID" value="NZ_BLKU01000005.1"/>
</dbReference>
<gene>
    <name evidence="3" type="ORF">I2456_19455</name>
    <name evidence="2" type="ORF">MKUB_48880</name>
</gene>
<dbReference type="EMBL" id="BLKU01000005">
    <property type="protein sequence ID" value="GFG67398.1"/>
    <property type="molecule type" value="Genomic_DNA"/>
</dbReference>
<organism evidence="3 5">
    <name type="scientific">Mycobacterium kubicae</name>
    <dbReference type="NCBI Taxonomy" id="120959"/>
    <lineage>
        <taxon>Bacteria</taxon>
        <taxon>Bacillati</taxon>
        <taxon>Actinomycetota</taxon>
        <taxon>Actinomycetes</taxon>
        <taxon>Mycobacteriales</taxon>
        <taxon>Mycobacteriaceae</taxon>
        <taxon>Mycobacterium</taxon>
        <taxon>Mycobacterium simiae complex</taxon>
    </lineage>
</organism>
<reference evidence="2 4" key="1">
    <citation type="journal article" date="2019" name="Emerg. Microbes Infect.">
        <title>Comprehensive subspecies identification of 175 nontuberculous mycobacteria species based on 7547 genomic profiles.</title>
        <authorList>
            <person name="Matsumoto Y."/>
            <person name="Kinjo T."/>
            <person name="Motooka D."/>
            <person name="Nabeya D."/>
            <person name="Jung N."/>
            <person name="Uechi K."/>
            <person name="Horii T."/>
            <person name="Iida T."/>
            <person name="Fujita J."/>
            <person name="Nakamura S."/>
        </authorList>
    </citation>
    <scope>NUCLEOTIDE SEQUENCE [LARGE SCALE GENOMIC DNA]</scope>
    <source>
        <strain evidence="2 4">JCM 13573</strain>
    </source>
</reference>
<feature type="domain" description="Carboxymuconolactone decarboxylase-like" evidence="1">
    <location>
        <begin position="141"/>
        <end position="214"/>
    </location>
</feature>
<dbReference type="AlphaFoldDB" id="A0AAX1J573"/>
<dbReference type="KEGG" id="mku:I2456_19455"/>
<evidence type="ECO:0000259" key="1">
    <source>
        <dbReference type="Pfam" id="PF02627"/>
    </source>
</evidence>
<dbReference type="Pfam" id="PF02627">
    <property type="entry name" value="CMD"/>
    <property type="match status" value="2"/>
</dbReference>
<dbReference type="InterPro" id="IPR052512">
    <property type="entry name" value="4CMD/NDH-1_regulator"/>
</dbReference>
<feature type="domain" description="Carboxymuconolactone decarboxylase-like" evidence="1">
    <location>
        <begin position="15"/>
        <end position="96"/>
    </location>
</feature>
<accession>A0AAX1J573</accession>
<evidence type="ECO:0000313" key="3">
    <source>
        <dbReference type="EMBL" id="QPI36635.1"/>
    </source>
</evidence>
<evidence type="ECO:0000313" key="4">
    <source>
        <dbReference type="Proteomes" id="UP000465306"/>
    </source>
</evidence>
<keyword evidence="4" id="KW-1185">Reference proteome</keyword>
<dbReference type="Gene3D" id="1.20.1290.10">
    <property type="entry name" value="AhpD-like"/>
    <property type="match status" value="1"/>
</dbReference>
<dbReference type="PANTHER" id="PTHR33570">
    <property type="entry name" value="4-CARBOXYMUCONOLACTONE DECARBOXYLASE FAMILY PROTEIN"/>
    <property type="match status" value="1"/>
</dbReference>
<evidence type="ECO:0000313" key="5">
    <source>
        <dbReference type="Proteomes" id="UP000663583"/>
    </source>
</evidence>
<dbReference type="Proteomes" id="UP000465306">
    <property type="component" value="Unassembled WGS sequence"/>
</dbReference>
<dbReference type="SUPFAM" id="SSF69118">
    <property type="entry name" value="AhpD-like"/>
    <property type="match status" value="1"/>
</dbReference>